<dbReference type="Gene3D" id="1.25.40.10">
    <property type="entry name" value="Tetratricopeptide repeat domain"/>
    <property type="match status" value="1"/>
</dbReference>
<sequence>MLHRAAELTIVNTAMTRLRSGTPAVIVVRGDRGIGKTAFLSAAVARAPSSAVVLRARGHPSERTSAFGVVRQLFDGLPAPAPPASAGFPAPDEALHQLYRQARSLTSGRPVVIAIDDVTLADPESAQWCSYIARRLDELPVTMIVTLDVGGSDLDDLAQDIGALPYGHLLRLEPLCPDCCAELLATAFGTSVHPGFALACHRLTGGNPFLLGELANSLRAARVAPDETNEGLVDEVGAVSLTATVLNWLSSSHPEAVDLIKSLTVLGPEIGLAAAATLAGHGEAAAAEAVTALRRARLLGDADDFAHPAIRRAVLAGTDAQRLGDLHIRAADLLLRLGAPPHVCAEHVMSAGPRQGPDSVGILREAATEAAAHALWPEADRYLRRALSESVGLDPPLGLLSELGAAELHLDIPAARRHLRTVSERAGTPDALLPFADVLLTVNAPESVDAFAAWLDVEPRFAAQTLLAGRPVPAARLTGPGRDLAAVTALATAAAGGLASRTEILARRCLDIPGSAPATLLAALALSWAERFDDAAYWADRAMSDVQASSSPVERAFALVVSAELAYRAGRLETSAATAAAAVEPAAAASAGELRIAAESLRARVLVEHDDVTAAARRLAGLNRLRAAHPLIRALQLEVTGLIQLTANQNRQALYAFAECGRHALAAGVSNPACLAWRGHAALAHVKLGEVEQARRLADEELRLARAWRRPAAIGRALSVAGVTREDTARVDLLHEAVEVLRGSGARLDEARAVVRLGITLRQRGETAKARQALTEGVTLATECDATRLARLAHDNLLAAGGRTAARRGDAPRAYPVTTVRQSLTSGEQRVAQLVIQGMGNQAVADQLSISKRTVDTHLARIFRKLGIRARSELGPALNGNGASGVN</sequence>
<dbReference type="CDD" id="cd06170">
    <property type="entry name" value="LuxR_C_like"/>
    <property type="match status" value="1"/>
</dbReference>
<keyword evidence="2" id="KW-0067">ATP-binding</keyword>
<dbReference type="GO" id="GO:0003677">
    <property type="term" value="F:DNA binding"/>
    <property type="evidence" value="ECO:0007669"/>
    <property type="project" value="InterPro"/>
</dbReference>
<dbReference type="Pfam" id="PF13191">
    <property type="entry name" value="AAA_16"/>
    <property type="match status" value="1"/>
</dbReference>
<dbReference type="GO" id="GO:0006355">
    <property type="term" value="P:regulation of DNA-templated transcription"/>
    <property type="evidence" value="ECO:0007669"/>
    <property type="project" value="InterPro"/>
</dbReference>
<dbReference type="InterPro" id="IPR041664">
    <property type="entry name" value="AAA_16"/>
</dbReference>
<dbReference type="PROSITE" id="PS50043">
    <property type="entry name" value="HTH_LUXR_2"/>
    <property type="match status" value="1"/>
</dbReference>
<dbReference type="Gene3D" id="1.10.10.10">
    <property type="entry name" value="Winged helix-like DNA-binding domain superfamily/Winged helix DNA-binding domain"/>
    <property type="match status" value="1"/>
</dbReference>
<evidence type="ECO:0000313" key="4">
    <source>
        <dbReference type="EMBL" id="GIH87290.1"/>
    </source>
</evidence>
<dbReference type="InterPro" id="IPR027417">
    <property type="entry name" value="P-loop_NTPase"/>
</dbReference>
<dbReference type="GO" id="GO:0005524">
    <property type="term" value="F:ATP binding"/>
    <property type="evidence" value="ECO:0007669"/>
    <property type="project" value="UniProtKB-KW"/>
</dbReference>
<organism evidence="4 5">
    <name type="scientific">Planobispora rosea</name>
    <dbReference type="NCBI Taxonomy" id="35762"/>
    <lineage>
        <taxon>Bacteria</taxon>
        <taxon>Bacillati</taxon>
        <taxon>Actinomycetota</taxon>
        <taxon>Actinomycetes</taxon>
        <taxon>Streptosporangiales</taxon>
        <taxon>Streptosporangiaceae</taxon>
        <taxon>Planobispora</taxon>
    </lineage>
</organism>
<dbReference type="InterPro" id="IPR016032">
    <property type="entry name" value="Sig_transdc_resp-reg_C-effctor"/>
</dbReference>
<dbReference type="Pfam" id="PF00196">
    <property type="entry name" value="GerE"/>
    <property type="match status" value="1"/>
</dbReference>
<dbReference type="InterPro" id="IPR011990">
    <property type="entry name" value="TPR-like_helical_dom_sf"/>
</dbReference>
<dbReference type="SUPFAM" id="SSF52540">
    <property type="entry name" value="P-loop containing nucleoside triphosphate hydrolases"/>
    <property type="match status" value="1"/>
</dbReference>
<name>A0A8J3WFD6_PLARO</name>
<dbReference type="PANTHER" id="PTHR16305">
    <property type="entry name" value="TESTICULAR SOLUBLE ADENYLYL CYCLASE"/>
    <property type="match status" value="1"/>
</dbReference>
<dbReference type="GO" id="GO:0005737">
    <property type="term" value="C:cytoplasm"/>
    <property type="evidence" value="ECO:0007669"/>
    <property type="project" value="TreeGrafter"/>
</dbReference>
<dbReference type="PANTHER" id="PTHR16305:SF35">
    <property type="entry name" value="TRANSCRIPTIONAL ACTIVATOR DOMAIN"/>
    <property type="match status" value="1"/>
</dbReference>
<dbReference type="SMART" id="SM00421">
    <property type="entry name" value="HTH_LUXR"/>
    <property type="match status" value="1"/>
</dbReference>
<reference evidence="4" key="1">
    <citation type="submission" date="2021-01" db="EMBL/GenBank/DDBJ databases">
        <title>Whole genome shotgun sequence of Planobispora rosea NBRC 15558.</title>
        <authorList>
            <person name="Komaki H."/>
            <person name="Tamura T."/>
        </authorList>
    </citation>
    <scope>NUCLEOTIDE SEQUENCE</scope>
    <source>
        <strain evidence="4">NBRC 15558</strain>
    </source>
</reference>
<dbReference type="RefSeq" id="WP_268249376.1">
    <property type="nucleotide sequence ID" value="NZ_BMQP01000038.1"/>
</dbReference>
<keyword evidence="1" id="KW-0547">Nucleotide-binding</keyword>
<evidence type="ECO:0000256" key="1">
    <source>
        <dbReference type="ARBA" id="ARBA00022741"/>
    </source>
</evidence>
<gene>
    <name evidence="4" type="ORF">Pro02_56980</name>
</gene>
<dbReference type="PROSITE" id="PS00622">
    <property type="entry name" value="HTH_LUXR_1"/>
    <property type="match status" value="1"/>
</dbReference>
<feature type="domain" description="HTH luxR-type" evidence="3">
    <location>
        <begin position="817"/>
        <end position="882"/>
    </location>
</feature>
<dbReference type="SUPFAM" id="SSF46894">
    <property type="entry name" value="C-terminal effector domain of the bipartite response regulators"/>
    <property type="match status" value="1"/>
</dbReference>
<dbReference type="GO" id="GO:0004016">
    <property type="term" value="F:adenylate cyclase activity"/>
    <property type="evidence" value="ECO:0007669"/>
    <property type="project" value="TreeGrafter"/>
</dbReference>
<accession>A0A8J3WFD6</accession>
<dbReference type="Proteomes" id="UP000655044">
    <property type="component" value="Unassembled WGS sequence"/>
</dbReference>
<dbReference type="EMBL" id="BOOI01000057">
    <property type="protein sequence ID" value="GIH87290.1"/>
    <property type="molecule type" value="Genomic_DNA"/>
</dbReference>
<dbReference type="AlphaFoldDB" id="A0A8J3WFD6"/>
<dbReference type="PRINTS" id="PR00038">
    <property type="entry name" value="HTHLUXR"/>
</dbReference>
<keyword evidence="5" id="KW-1185">Reference proteome</keyword>
<evidence type="ECO:0000259" key="3">
    <source>
        <dbReference type="PROSITE" id="PS50043"/>
    </source>
</evidence>
<dbReference type="InterPro" id="IPR000792">
    <property type="entry name" value="Tscrpt_reg_LuxR_C"/>
</dbReference>
<evidence type="ECO:0000256" key="2">
    <source>
        <dbReference type="ARBA" id="ARBA00022840"/>
    </source>
</evidence>
<protein>
    <recommendedName>
        <fullName evidence="3">HTH luxR-type domain-containing protein</fullName>
    </recommendedName>
</protein>
<comment type="caution">
    <text evidence="4">The sequence shown here is derived from an EMBL/GenBank/DDBJ whole genome shotgun (WGS) entry which is preliminary data.</text>
</comment>
<evidence type="ECO:0000313" key="5">
    <source>
        <dbReference type="Proteomes" id="UP000655044"/>
    </source>
</evidence>
<dbReference type="InterPro" id="IPR036388">
    <property type="entry name" value="WH-like_DNA-bd_sf"/>
</dbReference>
<proteinExistence type="predicted"/>
<dbReference type="SUPFAM" id="SSF48452">
    <property type="entry name" value="TPR-like"/>
    <property type="match status" value="1"/>
</dbReference>
<dbReference type="Gene3D" id="3.40.50.300">
    <property type="entry name" value="P-loop containing nucleotide triphosphate hydrolases"/>
    <property type="match status" value="1"/>
</dbReference>